<protein>
    <submittedName>
        <fullName evidence="2">Uncharacterized protein</fullName>
    </submittedName>
</protein>
<feature type="compositionally biased region" description="Basic and acidic residues" evidence="1">
    <location>
        <begin position="811"/>
        <end position="820"/>
    </location>
</feature>
<feature type="region of interest" description="Disordered" evidence="1">
    <location>
        <begin position="517"/>
        <end position="553"/>
    </location>
</feature>
<feature type="region of interest" description="Disordered" evidence="1">
    <location>
        <begin position="582"/>
        <end position="605"/>
    </location>
</feature>
<feature type="region of interest" description="Disordered" evidence="1">
    <location>
        <begin position="1"/>
        <end position="63"/>
    </location>
</feature>
<dbReference type="PANTHER" id="PTHR31115">
    <property type="entry name" value="OS05G0107300 PROTEIN"/>
    <property type="match status" value="1"/>
</dbReference>
<evidence type="ECO:0000256" key="1">
    <source>
        <dbReference type="SAM" id="MobiDB-lite"/>
    </source>
</evidence>
<dbReference type="STRING" id="337451.A0A3S3NKW5"/>
<feature type="region of interest" description="Disordered" evidence="1">
    <location>
        <begin position="298"/>
        <end position="334"/>
    </location>
</feature>
<feature type="region of interest" description="Disordered" evidence="1">
    <location>
        <begin position="159"/>
        <end position="219"/>
    </location>
</feature>
<evidence type="ECO:0000313" key="3">
    <source>
        <dbReference type="Proteomes" id="UP000283530"/>
    </source>
</evidence>
<feature type="region of interest" description="Disordered" evidence="1">
    <location>
        <begin position="620"/>
        <end position="640"/>
    </location>
</feature>
<feature type="compositionally biased region" description="Basic and acidic residues" evidence="1">
    <location>
        <begin position="540"/>
        <end position="553"/>
    </location>
</feature>
<keyword evidence="3" id="KW-1185">Reference proteome</keyword>
<organism evidence="2 3">
    <name type="scientific">Cinnamomum micranthum f. kanehirae</name>
    <dbReference type="NCBI Taxonomy" id="337451"/>
    <lineage>
        <taxon>Eukaryota</taxon>
        <taxon>Viridiplantae</taxon>
        <taxon>Streptophyta</taxon>
        <taxon>Embryophyta</taxon>
        <taxon>Tracheophyta</taxon>
        <taxon>Spermatophyta</taxon>
        <taxon>Magnoliopsida</taxon>
        <taxon>Magnoliidae</taxon>
        <taxon>Laurales</taxon>
        <taxon>Lauraceae</taxon>
        <taxon>Cinnamomum</taxon>
    </lineage>
</organism>
<feature type="compositionally biased region" description="Basic and acidic residues" evidence="1">
    <location>
        <begin position="1188"/>
        <end position="1199"/>
    </location>
</feature>
<dbReference type="PANTHER" id="PTHR31115:SF2">
    <property type="entry name" value="OS05G0107300 PROTEIN"/>
    <property type="match status" value="1"/>
</dbReference>
<feature type="compositionally biased region" description="Basic and acidic residues" evidence="1">
    <location>
        <begin position="299"/>
        <end position="310"/>
    </location>
</feature>
<feature type="compositionally biased region" description="Polar residues" evidence="1">
    <location>
        <begin position="7"/>
        <end position="33"/>
    </location>
</feature>
<sequence length="1331" mass="145346">MVGSTRFELTSNSPESSVLTSSYPNGQRASYTGPSLDRSGSFRENIENRTLTSGSTTSRGTSLVEMPPLAQSLVLEQFSLGEQRPTRLAELRKVLGLPLGTTSEDLSVGPVHSKPPFPVAAEEVRRFKASVLDTNTKARERAKTLNESITKLDKYRLTLQSKKRQRNEVSSSERSSGANLLKMGSQTHQNGSDLATQRVEDRTKSAVPNKRVRTSLAEVRSEGRNTSLLRQGMAMDKDRDLLRAGNGGLVQVEDKIRGLPAGDGWDKKMKRKRSVGTMVTRTMEGDRDIKRGMQQRLNVESRSRPCEGHGFRSGSSNALGGMNKLDGSSQPGSSARAILRNDVENVALLNDKRDRATGLEKERVTTKGGNKLNLREDGQLGNTSPVTKGKASRAPRTGSGVLASSSSNFPRAVGALEGWEQPPCSNKAQVVSGANNRKRPMPTGSSSPPVAQWAGQRLHKNARARRTNLVSPVSNLEEAPVISESFQASDIGTRLTNTEAGGSLLARGISSNSQHFKLKPDSVVSPAGLSESEESGAGENRSKEKGLDGGDIEDRVANAVQKVGPFTMKKNKIFIKEDVGDGVRRQGRSGRGSAQSRGCLPSREKLENMATTKPLRNAKLGFDKSESKSGRPPTKRMSDRRAFTRPGKVVNSGSSEFTGESDDDNELLAAANAARNASNLACTGSFWKKMEPIFAFVSPEDMTYLKQQIHFAEELDESFSQMFSSDYSLTDETMGKPATPFQALAYGARQGSQLNGMGQNHCEQTTRSHDESLDSETLPGKLGAEKWLEKIIPLSQRLLSAFIVEDETEDFDHTSERRDASFQYTSEDSPCGTSSHNDSGDRMESQIESEVDLKTQKYSYLDNFSCDGSTASNGFRSPNIRSLLYNDETWQEEDASHPEVGQNNLYGSHSIQTSFSGTSSFECQYQKMGLDDRILAELHSIGLFPETVPDLTEEDEEINKDISELKKGLYQQMREQKGHLYNADKTIQKGREMEERGIERLSVNKLVEMAYEKYMFCRGSSSKGGVSKIARQAAFAFVKRTLARCQKFEESGRSCFSEPTLRDVIFYPTVCSNDSKSIDCIGSGTAANLYSEPRSCEPELRASDTGALVSGSISCTTERRGSVNGKLDRAPSDAFQAPTSTPDQIFTKHELASSRGKKREVLLDDVGVSASRATSTLGNTLPGGAKGKRSERDQNKDTSGRGSLVKVGGRPPGNAKGERKTKTKPKQKTAQLSMSGNGLLSRSTEAMNDVSETATNDNDRGKRELGNTAPKASKQIEEPLDFTNLQLPGLDLMEELDGSVDLSWFNIDEEGLQDQDLVGLQIPMDDLNSIL</sequence>
<comment type="caution">
    <text evidence="2">The sequence shown here is derived from an EMBL/GenBank/DDBJ whole genome shotgun (WGS) entry which is preliminary data.</text>
</comment>
<feature type="compositionally biased region" description="Polar residues" evidence="1">
    <location>
        <begin position="822"/>
        <end position="837"/>
    </location>
</feature>
<feature type="compositionally biased region" description="Polar residues" evidence="1">
    <location>
        <begin position="1230"/>
        <end position="1256"/>
    </location>
</feature>
<gene>
    <name evidence="2" type="ORF">CKAN_02654800</name>
</gene>
<feature type="compositionally biased region" description="Basic and acidic residues" evidence="1">
    <location>
        <begin position="1118"/>
        <end position="1131"/>
    </location>
</feature>
<feature type="region of interest" description="Disordered" evidence="1">
    <location>
        <begin position="1174"/>
        <end position="1264"/>
    </location>
</feature>
<accession>A0A3S3NKW5</accession>
<dbReference type="EMBL" id="QPKB01000012">
    <property type="protein sequence ID" value="RWR97132.1"/>
    <property type="molecule type" value="Genomic_DNA"/>
</dbReference>
<dbReference type="OrthoDB" id="1915143at2759"/>
<feature type="region of interest" description="Disordered" evidence="1">
    <location>
        <begin position="358"/>
        <end position="405"/>
    </location>
</feature>
<feature type="region of interest" description="Disordered" evidence="1">
    <location>
        <begin position="808"/>
        <end position="846"/>
    </location>
</feature>
<proteinExistence type="predicted"/>
<feature type="region of interest" description="Disordered" evidence="1">
    <location>
        <begin position="1118"/>
        <end position="1142"/>
    </location>
</feature>
<name>A0A3S3NKW5_9MAGN</name>
<feature type="compositionally biased region" description="Polar residues" evidence="1">
    <location>
        <begin position="168"/>
        <end position="195"/>
    </location>
</feature>
<dbReference type="Proteomes" id="UP000283530">
    <property type="component" value="Unassembled WGS sequence"/>
</dbReference>
<feature type="region of interest" description="Disordered" evidence="1">
    <location>
        <begin position="756"/>
        <end position="777"/>
    </location>
</feature>
<feature type="compositionally biased region" description="Low complexity" evidence="1">
    <location>
        <begin position="49"/>
        <end position="63"/>
    </location>
</feature>
<feature type="region of interest" description="Disordered" evidence="1">
    <location>
        <begin position="434"/>
        <end position="453"/>
    </location>
</feature>
<evidence type="ECO:0000313" key="2">
    <source>
        <dbReference type="EMBL" id="RWR97132.1"/>
    </source>
</evidence>
<reference evidence="2 3" key="1">
    <citation type="journal article" date="2019" name="Nat. Plants">
        <title>Stout camphor tree genome fills gaps in understanding of flowering plant genome evolution.</title>
        <authorList>
            <person name="Chaw S.M."/>
            <person name="Liu Y.C."/>
            <person name="Wu Y.W."/>
            <person name="Wang H.Y."/>
            <person name="Lin C.I."/>
            <person name="Wu C.S."/>
            <person name="Ke H.M."/>
            <person name="Chang L.Y."/>
            <person name="Hsu C.Y."/>
            <person name="Yang H.T."/>
            <person name="Sudianto E."/>
            <person name="Hsu M.H."/>
            <person name="Wu K.P."/>
            <person name="Wang L.N."/>
            <person name="Leebens-Mack J.H."/>
            <person name="Tsai I.J."/>
        </authorList>
    </citation>
    <scope>NUCLEOTIDE SEQUENCE [LARGE SCALE GENOMIC DNA]</scope>
    <source>
        <strain evidence="3">cv. Chaw 1501</strain>
        <tissue evidence="2">Young leaves</tissue>
    </source>
</reference>